<evidence type="ECO:0008006" key="3">
    <source>
        <dbReference type="Google" id="ProtNLM"/>
    </source>
</evidence>
<comment type="caution">
    <text evidence="1">The sequence shown here is derived from an EMBL/GenBank/DDBJ whole genome shotgun (WGS) entry which is preliminary data.</text>
</comment>
<dbReference type="EMBL" id="BAAAXQ010000041">
    <property type="protein sequence ID" value="GAA3018142.1"/>
    <property type="molecule type" value="Genomic_DNA"/>
</dbReference>
<protein>
    <recommendedName>
        <fullName evidence="3">DUF2500 family protein</fullName>
    </recommendedName>
</protein>
<evidence type="ECO:0000313" key="1">
    <source>
        <dbReference type="EMBL" id="GAA3018142.1"/>
    </source>
</evidence>
<name>A0ABP6KT98_9ENTE</name>
<accession>A0ABP6KT98</accession>
<sequence>MGYLVVTLTVGLLLLFIYKKIQRFLLKANKQIIRGYYLLVTKKKAEDLGKFYGIFQQGEKEIILELDFSLYLRLQVPQRGYLHAEEGKVLSFKTKE</sequence>
<keyword evidence="2" id="KW-1185">Reference proteome</keyword>
<organism evidence="1 2">
    <name type="scientific">Tetragenococcus solitarius</name>
    <dbReference type="NCBI Taxonomy" id="71453"/>
    <lineage>
        <taxon>Bacteria</taxon>
        <taxon>Bacillati</taxon>
        <taxon>Bacillota</taxon>
        <taxon>Bacilli</taxon>
        <taxon>Lactobacillales</taxon>
        <taxon>Enterococcaceae</taxon>
        <taxon>Tetragenococcus</taxon>
    </lineage>
</organism>
<reference evidence="2" key="1">
    <citation type="journal article" date="2019" name="Int. J. Syst. Evol. Microbiol.">
        <title>The Global Catalogue of Microorganisms (GCM) 10K type strain sequencing project: providing services to taxonomists for standard genome sequencing and annotation.</title>
        <authorList>
            <consortium name="The Broad Institute Genomics Platform"/>
            <consortium name="The Broad Institute Genome Sequencing Center for Infectious Disease"/>
            <person name="Wu L."/>
            <person name="Ma J."/>
        </authorList>
    </citation>
    <scope>NUCLEOTIDE SEQUENCE [LARGE SCALE GENOMIC DNA]</scope>
    <source>
        <strain evidence="2">JCM 8736</strain>
    </source>
</reference>
<evidence type="ECO:0000313" key="2">
    <source>
        <dbReference type="Proteomes" id="UP001501577"/>
    </source>
</evidence>
<dbReference type="RefSeq" id="WP_068707433.1">
    <property type="nucleotide sequence ID" value="NZ_BAAAXQ010000041.1"/>
</dbReference>
<dbReference type="Proteomes" id="UP001501577">
    <property type="component" value="Unassembled WGS sequence"/>
</dbReference>
<proteinExistence type="predicted"/>
<gene>
    <name evidence="1" type="ORF">GCM10019998_13130</name>
</gene>